<proteinExistence type="predicted"/>
<dbReference type="AlphaFoldDB" id="A0ABD0M4P6"/>
<accession>A0ABD0M4P6</accession>
<reference evidence="1 2" key="1">
    <citation type="journal article" date="2023" name="Sci. Data">
        <title>Genome assembly of the Korean intertidal mud-creeper Batillaria attramentaria.</title>
        <authorList>
            <person name="Patra A.K."/>
            <person name="Ho P.T."/>
            <person name="Jun S."/>
            <person name="Lee S.J."/>
            <person name="Kim Y."/>
            <person name="Won Y.J."/>
        </authorList>
    </citation>
    <scope>NUCLEOTIDE SEQUENCE [LARGE SCALE GENOMIC DNA]</scope>
    <source>
        <strain evidence="1">Wonlab-2016</strain>
    </source>
</reference>
<keyword evidence="2" id="KW-1185">Reference proteome</keyword>
<gene>
    <name evidence="1" type="ORF">BaRGS_00001986</name>
</gene>
<dbReference type="Proteomes" id="UP001519460">
    <property type="component" value="Unassembled WGS sequence"/>
</dbReference>
<protein>
    <submittedName>
        <fullName evidence="1">Uncharacterized protein</fullName>
    </submittedName>
</protein>
<name>A0ABD0M4P6_9CAEN</name>
<dbReference type="EMBL" id="JACVVK020000006">
    <property type="protein sequence ID" value="KAK7506511.1"/>
    <property type="molecule type" value="Genomic_DNA"/>
</dbReference>
<evidence type="ECO:0000313" key="2">
    <source>
        <dbReference type="Proteomes" id="UP001519460"/>
    </source>
</evidence>
<sequence>MLSRAHTVVPDKLLMYVCIPVLLKDIDCRIICSSCSSLRADGAGYKIWTSGGVQSLNNDSNKKGDKQDAKRIEYQKVIQTTDYCNR</sequence>
<evidence type="ECO:0000313" key="1">
    <source>
        <dbReference type="EMBL" id="KAK7506511.1"/>
    </source>
</evidence>
<comment type="caution">
    <text evidence="1">The sequence shown here is derived from an EMBL/GenBank/DDBJ whole genome shotgun (WGS) entry which is preliminary data.</text>
</comment>
<organism evidence="1 2">
    <name type="scientific">Batillaria attramentaria</name>
    <dbReference type="NCBI Taxonomy" id="370345"/>
    <lineage>
        <taxon>Eukaryota</taxon>
        <taxon>Metazoa</taxon>
        <taxon>Spiralia</taxon>
        <taxon>Lophotrochozoa</taxon>
        <taxon>Mollusca</taxon>
        <taxon>Gastropoda</taxon>
        <taxon>Caenogastropoda</taxon>
        <taxon>Sorbeoconcha</taxon>
        <taxon>Cerithioidea</taxon>
        <taxon>Batillariidae</taxon>
        <taxon>Batillaria</taxon>
    </lineage>
</organism>